<comment type="caution">
    <text evidence="2">The sequence shown here is derived from an EMBL/GenBank/DDBJ whole genome shotgun (WGS) entry which is preliminary data.</text>
</comment>
<reference evidence="2" key="1">
    <citation type="submission" date="2022-07" db="EMBL/GenBank/DDBJ databases">
        <authorList>
            <person name="Macas J."/>
            <person name="Novak P."/>
            <person name="Neumann P."/>
        </authorList>
    </citation>
    <scope>NUCLEOTIDE SEQUENCE</scope>
</reference>
<feature type="region of interest" description="Disordered" evidence="1">
    <location>
        <begin position="104"/>
        <end position="156"/>
    </location>
</feature>
<evidence type="ECO:0000256" key="1">
    <source>
        <dbReference type="SAM" id="MobiDB-lite"/>
    </source>
</evidence>
<accession>A0A9P1EB33</accession>
<protein>
    <submittedName>
        <fullName evidence="2">Uncharacterized protein</fullName>
    </submittedName>
</protein>
<sequence>MEVTNEIKELKNKVSEGLFKPVEENDVLAVALKKKPNGSRVQGVRHFITPTTYFHKPSAAITQKEKEKKICDKRYEMMLEKFDEMKTCMSNGFSEIGSCSIANKSQKRKAGGEVDQPMLTPRKSPRLKSKQTQFMNGENEQLEEESEGKKMYTTIL</sequence>
<organism evidence="2 3">
    <name type="scientific">Cuscuta europaea</name>
    <name type="common">European dodder</name>
    <dbReference type="NCBI Taxonomy" id="41803"/>
    <lineage>
        <taxon>Eukaryota</taxon>
        <taxon>Viridiplantae</taxon>
        <taxon>Streptophyta</taxon>
        <taxon>Embryophyta</taxon>
        <taxon>Tracheophyta</taxon>
        <taxon>Spermatophyta</taxon>
        <taxon>Magnoliopsida</taxon>
        <taxon>eudicotyledons</taxon>
        <taxon>Gunneridae</taxon>
        <taxon>Pentapetalae</taxon>
        <taxon>asterids</taxon>
        <taxon>lamiids</taxon>
        <taxon>Solanales</taxon>
        <taxon>Convolvulaceae</taxon>
        <taxon>Cuscuteae</taxon>
        <taxon>Cuscuta</taxon>
        <taxon>Cuscuta subgen. Cuscuta</taxon>
    </lineage>
</organism>
<proteinExistence type="predicted"/>
<dbReference type="OrthoDB" id="1869436at2759"/>
<dbReference type="AlphaFoldDB" id="A0A9P1EB33"/>
<dbReference type="EMBL" id="CAMAPE010000027">
    <property type="protein sequence ID" value="CAH9091411.1"/>
    <property type="molecule type" value="Genomic_DNA"/>
</dbReference>
<keyword evidence="3" id="KW-1185">Reference proteome</keyword>
<gene>
    <name evidence="2" type="ORF">CEURO_LOCUS11551</name>
</gene>
<name>A0A9P1EB33_CUSEU</name>
<evidence type="ECO:0000313" key="2">
    <source>
        <dbReference type="EMBL" id="CAH9091411.1"/>
    </source>
</evidence>
<evidence type="ECO:0000313" key="3">
    <source>
        <dbReference type="Proteomes" id="UP001152484"/>
    </source>
</evidence>
<dbReference type="Proteomes" id="UP001152484">
    <property type="component" value="Unassembled WGS sequence"/>
</dbReference>